<dbReference type="SUPFAM" id="SSF53098">
    <property type="entry name" value="Ribonuclease H-like"/>
    <property type="match status" value="1"/>
</dbReference>
<dbReference type="PANTHER" id="PTHR47074">
    <property type="entry name" value="BNAC02G40300D PROTEIN"/>
    <property type="match status" value="1"/>
</dbReference>
<reference evidence="3 4" key="1">
    <citation type="submission" date="2016-09" db="EMBL/GenBank/DDBJ databases">
        <title>The draft genome of Dichanthelium oligosanthes: A C3 panicoid grass species.</title>
        <authorList>
            <person name="Studer A.J."/>
            <person name="Schnable J.C."/>
            <person name="Brutnell T.P."/>
        </authorList>
    </citation>
    <scope>NUCLEOTIDE SEQUENCE [LARGE SCALE GENOMIC DNA]</scope>
    <source>
        <strain evidence="4">cv. Kellogg 1175</strain>
        <tissue evidence="3">Leaf</tissue>
    </source>
</reference>
<comment type="caution">
    <text evidence="3">The sequence shown here is derived from an EMBL/GenBank/DDBJ whole genome shotgun (WGS) entry which is preliminary data.</text>
</comment>
<dbReference type="EMBL" id="LWDX02076466">
    <property type="protein sequence ID" value="OEL12620.1"/>
    <property type="molecule type" value="Genomic_DNA"/>
</dbReference>
<name>A0A1E5UIC1_9POAL</name>
<dbReference type="PANTHER" id="PTHR47074:SF73">
    <property type="entry name" value="OS04G0448401 PROTEIN"/>
    <property type="match status" value="1"/>
</dbReference>
<feature type="domain" description="RNase H type-1" evidence="2">
    <location>
        <begin position="52"/>
        <end position="159"/>
    </location>
</feature>
<dbReference type="GO" id="GO:0004523">
    <property type="term" value="F:RNA-DNA hybrid ribonuclease activity"/>
    <property type="evidence" value="ECO:0007669"/>
    <property type="project" value="InterPro"/>
</dbReference>
<feature type="compositionally biased region" description="Basic and acidic residues" evidence="1">
    <location>
        <begin position="22"/>
        <end position="36"/>
    </location>
</feature>
<feature type="region of interest" description="Disordered" evidence="1">
    <location>
        <begin position="1"/>
        <end position="36"/>
    </location>
</feature>
<dbReference type="GO" id="GO:0003676">
    <property type="term" value="F:nucleic acid binding"/>
    <property type="evidence" value="ECO:0007669"/>
    <property type="project" value="InterPro"/>
</dbReference>
<dbReference type="Pfam" id="PF13456">
    <property type="entry name" value="RVT_3"/>
    <property type="match status" value="1"/>
</dbReference>
<dbReference type="OrthoDB" id="690769at2759"/>
<dbReference type="InterPro" id="IPR052929">
    <property type="entry name" value="RNase_H-like_EbsB-rel"/>
</dbReference>
<evidence type="ECO:0000256" key="1">
    <source>
        <dbReference type="SAM" id="MobiDB-lite"/>
    </source>
</evidence>
<dbReference type="STRING" id="888268.A0A1E5UIC1"/>
<accession>A0A1E5UIC1</accession>
<gene>
    <name evidence="3" type="ORF">BAE44_0026364</name>
</gene>
<dbReference type="InterPro" id="IPR036397">
    <property type="entry name" value="RNaseH_sf"/>
</dbReference>
<dbReference type="Proteomes" id="UP000095767">
    <property type="component" value="Unassembled WGS sequence"/>
</dbReference>
<proteinExistence type="predicted"/>
<evidence type="ECO:0000313" key="3">
    <source>
        <dbReference type="EMBL" id="OEL12620.1"/>
    </source>
</evidence>
<organism evidence="3 4">
    <name type="scientific">Dichanthelium oligosanthes</name>
    <dbReference type="NCBI Taxonomy" id="888268"/>
    <lineage>
        <taxon>Eukaryota</taxon>
        <taxon>Viridiplantae</taxon>
        <taxon>Streptophyta</taxon>
        <taxon>Embryophyta</taxon>
        <taxon>Tracheophyta</taxon>
        <taxon>Spermatophyta</taxon>
        <taxon>Magnoliopsida</taxon>
        <taxon>Liliopsida</taxon>
        <taxon>Poales</taxon>
        <taxon>Poaceae</taxon>
        <taxon>PACMAD clade</taxon>
        <taxon>Panicoideae</taxon>
        <taxon>Panicodae</taxon>
        <taxon>Paniceae</taxon>
        <taxon>Dichantheliinae</taxon>
        <taxon>Dichanthelium</taxon>
    </lineage>
</organism>
<dbReference type="AlphaFoldDB" id="A0A1E5UIC1"/>
<keyword evidence="4" id="KW-1185">Reference proteome</keyword>
<protein>
    <recommendedName>
        <fullName evidence="2">RNase H type-1 domain-containing protein</fullName>
    </recommendedName>
</protein>
<dbReference type="CDD" id="cd06222">
    <property type="entry name" value="RNase_H_like"/>
    <property type="match status" value="1"/>
</dbReference>
<dbReference type="Gene3D" id="3.30.420.10">
    <property type="entry name" value="Ribonuclease H-like superfamily/Ribonuclease H"/>
    <property type="match status" value="1"/>
</dbReference>
<dbReference type="InterPro" id="IPR012337">
    <property type="entry name" value="RNaseH-like_sf"/>
</dbReference>
<evidence type="ECO:0000313" key="4">
    <source>
        <dbReference type="Proteomes" id="UP000095767"/>
    </source>
</evidence>
<evidence type="ECO:0000259" key="2">
    <source>
        <dbReference type="Pfam" id="PF13456"/>
    </source>
</evidence>
<dbReference type="InterPro" id="IPR044730">
    <property type="entry name" value="RNase_H-like_dom_plant"/>
</dbReference>
<sequence length="162" mass="18076">MLNIRHGGTEGDKGKAPMATEWKLKKSVEKRNEGKEKKKWIAPPEGWVKLDIDAAFQLSTGEASRGAIIRDHTGKVLLSAWALNQRCATVEEAEAEACFEGIQLAVEWIKKPTIIESDCHYLVKALQTVGENRARYSNIVKETKDAMMMLPEVVVSKIGRVQ</sequence>
<dbReference type="InterPro" id="IPR002156">
    <property type="entry name" value="RNaseH_domain"/>
</dbReference>